<feature type="transmembrane region" description="Helical" evidence="6">
    <location>
        <begin position="297"/>
        <end position="321"/>
    </location>
</feature>
<dbReference type="AlphaFoldDB" id="A0A9W7D022"/>
<proteinExistence type="predicted"/>
<feature type="transmembrane region" description="Helical" evidence="6">
    <location>
        <begin position="175"/>
        <end position="194"/>
    </location>
</feature>
<keyword evidence="4 6" id="KW-0472">Membrane</keyword>
<dbReference type="InterPro" id="IPR037185">
    <property type="entry name" value="EmrE-like"/>
</dbReference>
<feature type="compositionally biased region" description="Polar residues" evidence="5">
    <location>
        <begin position="431"/>
        <end position="444"/>
    </location>
</feature>
<organism evidence="8 9">
    <name type="scientific">Phytophthora fragariaefolia</name>
    <dbReference type="NCBI Taxonomy" id="1490495"/>
    <lineage>
        <taxon>Eukaryota</taxon>
        <taxon>Sar</taxon>
        <taxon>Stramenopiles</taxon>
        <taxon>Oomycota</taxon>
        <taxon>Peronosporomycetes</taxon>
        <taxon>Peronosporales</taxon>
        <taxon>Peronosporaceae</taxon>
        <taxon>Phytophthora</taxon>
    </lineage>
</organism>
<reference evidence="8" key="1">
    <citation type="submission" date="2023-04" db="EMBL/GenBank/DDBJ databases">
        <title>Phytophthora fragariaefolia NBRC 109709.</title>
        <authorList>
            <person name="Ichikawa N."/>
            <person name="Sato H."/>
            <person name="Tonouchi N."/>
        </authorList>
    </citation>
    <scope>NUCLEOTIDE SEQUENCE</scope>
    <source>
        <strain evidence="8">NBRC 109709</strain>
    </source>
</reference>
<dbReference type="EMBL" id="BSXT01002639">
    <property type="protein sequence ID" value="GMF49982.1"/>
    <property type="molecule type" value="Genomic_DNA"/>
</dbReference>
<feature type="transmembrane region" description="Helical" evidence="6">
    <location>
        <begin position="234"/>
        <end position="253"/>
    </location>
</feature>
<dbReference type="Proteomes" id="UP001165121">
    <property type="component" value="Unassembled WGS sequence"/>
</dbReference>
<feature type="transmembrane region" description="Helical" evidence="6">
    <location>
        <begin position="265"/>
        <end position="285"/>
    </location>
</feature>
<evidence type="ECO:0000256" key="1">
    <source>
        <dbReference type="ARBA" id="ARBA00004141"/>
    </source>
</evidence>
<comment type="subcellular location">
    <subcellularLocation>
        <location evidence="1">Membrane</location>
        <topology evidence="1">Multi-pass membrane protein</topology>
    </subcellularLocation>
</comment>
<evidence type="ECO:0000313" key="9">
    <source>
        <dbReference type="Proteomes" id="UP001165121"/>
    </source>
</evidence>
<protein>
    <submittedName>
        <fullName evidence="8">Unnamed protein product</fullName>
    </submittedName>
</protein>
<name>A0A9W7D022_9STRA</name>
<evidence type="ECO:0000256" key="2">
    <source>
        <dbReference type="ARBA" id="ARBA00022692"/>
    </source>
</evidence>
<feature type="transmembrane region" description="Helical" evidence="6">
    <location>
        <begin position="391"/>
        <end position="410"/>
    </location>
</feature>
<dbReference type="PANTHER" id="PTHR23051">
    <property type="entry name" value="SOLUTE CARRIER FAMILY 35, MEMBER F5"/>
    <property type="match status" value="1"/>
</dbReference>
<feature type="transmembrane region" description="Helical" evidence="6">
    <location>
        <begin position="327"/>
        <end position="344"/>
    </location>
</feature>
<evidence type="ECO:0000313" key="8">
    <source>
        <dbReference type="EMBL" id="GMF49982.1"/>
    </source>
</evidence>
<feature type="transmembrane region" description="Helical" evidence="6">
    <location>
        <begin position="206"/>
        <end position="227"/>
    </location>
</feature>
<dbReference type="PANTHER" id="PTHR23051:SF0">
    <property type="entry name" value="SOLUTE CARRIER FAMILY 35 MEMBER F5"/>
    <property type="match status" value="1"/>
</dbReference>
<feature type="domain" description="EamA" evidence="7">
    <location>
        <begin position="90"/>
        <end position="248"/>
    </location>
</feature>
<accession>A0A9W7D022</accession>
<evidence type="ECO:0000256" key="4">
    <source>
        <dbReference type="ARBA" id="ARBA00023136"/>
    </source>
</evidence>
<dbReference type="OrthoDB" id="1436450at2759"/>
<keyword evidence="3 6" id="KW-1133">Transmembrane helix</keyword>
<feature type="transmembrane region" description="Helical" evidence="6">
    <location>
        <begin position="356"/>
        <end position="379"/>
    </location>
</feature>
<feature type="domain" description="EamA" evidence="7">
    <location>
        <begin position="266"/>
        <end position="407"/>
    </location>
</feature>
<evidence type="ECO:0000259" key="7">
    <source>
        <dbReference type="Pfam" id="PF00892"/>
    </source>
</evidence>
<keyword evidence="9" id="KW-1185">Reference proteome</keyword>
<feature type="region of interest" description="Disordered" evidence="5">
    <location>
        <begin position="414"/>
        <end position="444"/>
    </location>
</feature>
<dbReference type="InterPro" id="IPR000620">
    <property type="entry name" value="EamA_dom"/>
</dbReference>
<gene>
    <name evidence="8" type="ORF">Pfra01_001982400</name>
</gene>
<feature type="compositionally biased region" description="Basic and acidic residues" evidence="5">
    <location>
        <begin position="414"/>
        <end position="430"/>
    </location>
</feature>
<evidence type="ECO:0000256" key="3">
    <source>
        <dbReference type="ARBA" id="ARBA00022989"/>
    </source>
</evidence>
<dbReference type="GO" id="GO:0016020">
    <property type="term" value="C:membrane"/>
    <property type="evidence" value="ECO:0007669"/>
    <property type="project" value="UniProtKB-SubCell"/>
</dbReference>
<evidence type="ECO:0000256" key="5">
    <source>
        <dbReference type="SAM" id="MobiDB-lite"/>
    </source>
</evidence>
<keyword evidence="2 6" id="KW-0812">Transmembrane</keyword>
<dbReference type="SUPFAM" id="SSF103481">
    <property type="entry name" value="Multidrug resistance efflux transporter EmrE"/>
    <property type="match status" value="2"/>
</dbReference>
<feature type="transmembrane region" description="Helical" evidence="6">
    <location>
        <begin position="119"/>
        <end position="140"/>
    </location>
</feature>
<evidence type="ECO:0000256" key="6">
    <source>
        <dbReference type="SAM" id="Phobius"/>
    </source>
</evidence>
<sequence length="444" mass="48017">MTKPRVASLPQAPVDGILALAMAYGLDVAGAEPQAAKRALSTSPTATTSSDGEASERDALVGSDALLVGAASHSGAHPKPRGRSTFDWLLGVTFLVVVALIWTFASVLVQYIFHNLSFQGPFFLTYVGISLFSVNLPLWYASQVLYPRARAWLRGLPTDGKLCHRELLRRTGKQASYRQIFCISAIISPLWFIANFTYNMSLNLTSVSSSTIVSSTSTVFTFLLSVVALKEPFVWLKLAGVILCMAGNISTIFNDEGADGGVDHVFGDLVALFAAFMYGVYTTAIRRLIPDDESVSISLFFGFIGVINLVCLLPFVLTFHYTGIESLSGLSFEILFLIGVKGLFDNVLSDYLWARAVLLTSPTVATVGLSLTVPLAIVADFWFHGMLPTNVTLLASVLVISGFVLINVGTKQNQHEYHPQRSTDRSDKQSSPRPRSNSAGALGV</sequence>
<feature type="transmembrane region" description="Helical" evidence="6">
    <location>
        <begin position="88"/>
        <end position="113"/>
    </location>
</feature>
<comment type="caution">
    <text evidence="8">The sequence shown here is derived from an EMBL/GenBank/DDBJ whole genome shotgun (WGS) entry which is preliminary data.</text>
</comment>
<dbReference type="Pfam" id="PF00892">
    <property type="entry name" value="EamA"/>
    <property type="match status" value="2"/>
</dbReference>